<dbReference type="SUPFAM" id="SSF53756">
    <property type="entry name" value="UDP-Glycosyltransferase/glycogen phosphorylase"/>
    <property type="match status" value="1"/>
</dbReference>
<sequence length="441" mass="49862">MKILIIAYYFPPENKAGIMAALRPYSWAKYWQQEGHEICVLTTPKDLSSDLLTRLVDHNEVNGIPAYPVKIEGVQYLPSLSKPGRSQRLTSAAEANVSHRFDWHILLRSILINLRSTLGLGSLLYGSNLWIMPALQRALQLYQHWPYEIIVSTFGPPANPLVAGLLKQKLNLYWVADYRDLWDGYGYLAPRWPFSALEQQVENYFVSKADLITTVSTGFSKTLSQRFQIKTLTIPNGFDLEDFPQPMGLPDSPQGIRLVHTGTIYPGKRDPELLFKALHLLKSTQPASLLNLQILFYGWDLGNLTTLVDRYDLHEIVQTPGYIDRQQALQIQQQATALIYLDWDDPNVEGIVGGKLYEYMFAGRPILCIGPNSQTAAAQLIQQTGTGICLNHSVEAIAETLLQVLNGQPLDYSPRQEILQQYTRASLARKMLQEVMEHLPL</sequence>
<proteinExistence type="predicted"/>
<dbReference type="Pfam" id="PF13439">
    <property type="entry name" value="Glyco_transf_4"/>
    <property type="match status" value="1"/>
</dbReference>
<evidence type="ECO:0000313" key="2">
    <source>
        <dbReference type="EMBL" id="ACL46197.1"/>
    </source>
</evidence>
<dbReference type="OrthoDB" id="9794575at2"/>
<dbReference type="STRING" id="395961.Cyan7425_3880"/>
<protein>
    <recommendedName>
        <fullName evidence="1">Glycosyltransferase subfamily 4-like N-terminal domain-containing protein</fullName>
    </recommendedName>
</protein>
<dbReference type="PANTHER" id="PTHR12526">
    <property type="entry name" value="GLYCOSYLTRANSFERASE"/>
    <property type="match status" value="1"/>
</dbReference>
<name>B8HUJ5_CYAP4</name>
<dbReference type="Gene3D" id="3.40.50.2000">
    <property type="entry name" value="Glycogen Phosphorylase B"/>
    <property type="match status" value="2"/>
</dbReference>
<dbReference type="AlphaFoldDB" id="B8HUJ5"/>
<dbReference type="InterPro" id="IPR028098">
    <property type="entry name" value="Glyco_trans_4-like_N"/>
</dbReference>
<feature type="domain" description="Glycosyltransferase subfamily 4-like N-terminal" evidence="1">
    <location>
        <begin position="124"/>
        <end position="241"/>
    </location>
</feature>
<dbReference type="KEGG" id="cyn:Cyan7425_3880"/>
<accession>B8HUJ5</accession>
<dbReference type="eggNOG" id="COG0438">
    <property type="taxonomic scope" value="Bacteria"/>
</dbReference>
<dbReference type="CAZy" id="GT4">
    <property type="family name" value="Glycosyltransferase Family 4"/>
</dbReference>
<dbReference type="EMBL" id="CP001344">
    <property type="protein sequence ID" value="ACL46197.1"/>
    <property type="molecule type" value="Genomic_DNA"/>
</dbReference>
<gene>
    <name evidence="2" type="ordered locus">Cyan7425_3880</name>
</gene>
<evidence type="ECO:0000259" key="1">
    <source>
        <dbReference type="Pfam" id="PF13439"/>
    </source>
</evidence>
<reference evidence="2" key="1">
    <citation type="submission" date="2009-01" db="EMBL/GenBank/DDBJ databases">
        <title>Complete sequence of chromosome Cyanothece sp. PCC 7425.</title>
        <authorList>
            <consortium name="US DOE Joint Genome Institute"/>
            <person name="Lucas S."/>
            <person name="Copeland A."/>
            <person name="Lapidus A."/>
            <person name="Glavina del Rio T."/>
            <person name="Dalin E."/>
            <person name="Tice H."/>
            <person name="Bruce D."/>
            <person name="Goodwin L."/>
            <person name="Pitluck S."/>
            <person name="Sims D."/>
            <person name="Meineke L."/>
            <person name="Brettin T."/>
            <person name="Detter J.C."/>
            <person name="Han C."/>
            <person name="Larimer F."/>
            <person name="Land M."/>
            <person name="Hauser L."/>
            <person name="Kyrpides N."/>
            <person name="Ovchinnikova G."/>
            <person name="Liberton M."/>
            <person name="Stoeckel J."/>
            <person name="Banerjee A."/>
            <person name="Singh A."/>
            <person name="Page L."/>
            <person name="Sato H."/>
            <person name="Zhao L."/>
            <person name="Sherman L."/>
            <person name="Pakrasi H."/>
            <person name="Richardson P."/>
        </authorList>
    </citation>
    <scope>NUCLEOTIDE SEQUENCE</scope>
    <source>
        <strain evidence="2">PCC 7425</strain>
    </source>
</reference>
<organism evidence="2">
    <name type="scientific">Cyanothece sp. (strain PCC 7425 / ATCC 29141)</name>
    <dbReference type="NCBI Taxonomy" id="395961"/>
    <lineage>
        <taxon>Bacteria</taxon>
        <taxon>Bacillati</taxon>
        <taxon>Cyanobacteriota</taxon>
        <taxon>Cyanophyceae</taxon>
        <taxon>Gomontiellales</taxon>
        <taxon>Cyanothecaceae</taxon>
        <taxon>Cyanothece</taxon>
    </lineage>
</organism>
<dbReference type="HOGENOM" id="CLU_032377_1_0_3"/>